<organism evidence="1 2">
    <name type="scientific">Hyalomma asiaticum</name>
    <name type="common">Tick</name>
    <dbReference type="NCBI Taxonomy" id="266040"/>
    <lineage>
        <taxon>Eukaryota</taxon>
        <taxon>Metazoa</taxon>
        <taxon>Ecdysozoa</taxon>
        <taxon>Arthropoda</taxon>
        <taxon>Chelicerata</taxon>
        <taxon>Arachnida</taxon>
        <taxon>Acari</taxon>
        <taxon>Parasitiformes</taxon>
        <taxon>Ixodida</taxon>
        <taxon>Ixodoidea</taxon>
        <taxon>Ixodidae</taxon>
        <taxon>Hyalomminae</taxon>
        <taxon>Hyalomma</taxon>
    </lineage>
</organism>
<dbReference type="EMBL" id="CM023489">
    <property type="protein sequence ID" value="KAH6923287.1"/>
    <property type="molecule type" value="Genomic_DNA"/>
</dbReference>
<proteinExistence type="predicted"/>
<protein>
    <submittedName>
        <fullName evidence="1">Uncharacterized protein</fullName>
    </submittedName>
</protein>
<gene>
    <name evidence="1" type="ORF">HPB50_026188</name>
</gene>
<sequence length="98" mass="10565">MRYCAYRSSTYYVEDRITLRVRKLSSRAALAADNNETRKTIRARGWLSVDEGARRKRLLYAGLLAAGTLAVTAMIIAGFASSAGSVERGAVGATSAYA</sequence>
<keyword evidence="2" id="KW-1185">Reference proteome</keyword>
<dbReference type="Proteomes" id="UP000821845">
    <property type="component" value="Chromosome 9"/>
</dbReference>
<comment type="caution">
    <text evidence="1">The sequence shown here is derived from an EMBL/GenBank/DDBJ whole genome shotgun (WGS) entry which is preliminary data.</text>
</comment>
<reference evidence="1" key="1">
    <citation type="submission" date="2020-05" db="EMBL/GenBank/DDBJ databases">
        <title>Large-scale comparative analyses of tick genomes elucidate their genetic diversity and vector capacities.</title>
        <authorList>
            <person name="Jia N."/>
            <person name="Wang J."/>
            <person name="Shi W."/>
            <person name="Du L."/>
            <person name="Sun Y."/>
            <person name="Zhan W."/>
            <person name="Jiang J."/>
            <person name="Wang Q."/>
            <person name="Zhang B."/>
            <person name="Ji P."/>
            <person name="Sakyi L.B."/>
            <person name="Cui X."/>
            <person name="Yuan T."/>
            <person name="Jiang B."/>
            <person name="Yang W."/>
            <person name="Lam T.T.-Y."/>
            <person name="Chang Q."/>
            <person name="Ding S."/>
            <person name="Wang X."/>
            <person name="Zhu J."/>
            <person name="Ruan X."/>
            <person name="Zhao L."/>
            <person name="Wei J."/>
            <person name="Que T."/>
            <person name="Du C."/>
            <person name="Cheng J."/>
            <person name="Dai P."/>
            <person name="Han X."/>
            <person name="Huang E."/>
            <person name="Gao Y."/>
            <person name="Liu J."/>
            <person name="Shao H."/>
            <person name="Ye R."/>
            <person name="Li L."/>
            <person name="Wei W."/>
            <person name="Wang X."/>
            <person name="Wang C."/>
            <person name="Yang T."/>
            <person name="Huo Q."/>
            <person name="Li W."/>
            <person name="Guo W."/>
            <person name="Chen H."/>
            <person name="Zhou L."/>
            <person name="Ni X."/>
            <person name="Tian J."/>
            <person name="Zhou Y."/>
            <person name="Sheng Y."/>
            <person name="Liu T."/>
            <person name="Pan Y."/>
            <person name="Xia L."/>
            <person name="Li J."/>
            <person name="Zhao F."/>
            <person name="Cao W."/>
        </authorList>
    </citation>
    <scope>NUCLEOTIDE SEQUENCE</scope>
    <source>
        <strain evidence="1">Hyas-2018</strain>
    </source>
</reference>
<evidence type="ECO:0000313" key="1">
    <source>
        <dbReference type="EMBL" id="KAH6923287.1"/>
    </source>
</evidence>
<accession>A0ACB7RQW3</accession>
<name>A0ACB7RQW3_HYAAI</name>
<evidence type="ECO:0000313" key="2">
    <source>
        <dbReference type="Proteomes" id="UP000821845"/>
    </source>
</evidence>